<accession>A0A392QD81</accession>
<dbReference type="GO" id="GO:0004714">
    <property type="term" value="F:transmembrane receptor protein tyrosine kinase activity"/>
    <property type="evidence" value="ECO:0007669"/>
    <property type="project" value="InterPro"/>
</dbReference>
<evidence type="ECO:0000256" key="3">
    <source>
        <dbReference type="ARBA" id="ARBA00022679"/>
    </source>
</evidence>
<dbReference type="Pfam" id="PF12819">
    <property type="entry name" value="Malectin_like"/>
    <property type="match status" value="1"/>
</dbReference>
<evidence type="ECO:0000256" key="5">
    <source>
        <dbReference type="ARBA" id="ARBA00022729"/>
    </source>
</evidence>
<dbReference type="Gene3D" id="2.60.120.430">
    <property type="entry name" value="Galactose-binding lectin"/>
    <property type="match status" value="1"/>
</dbReference>
<keyword evidence="2" id="KW-0723">Serine/threonine-protein kinase</keyword>
<comment type="subcellular location">
    <subcellularLocation>
        <location evidence="1">Membrane</location>
        <topology evidence="1">Single-pass type I membrane protein</topology>
    </subcellularLocation>
</comment>
<sequence length="200" mass="21795">AVSTDPDGREWTTDNGSKFGSSTGKSTTSQAATQDPAVPQVPYMTARIFQSPYTYSFPVASGWKFLRLYFYSASYSGLNISDARFGVTAQSYTVLRNFSVLETSLGLNYDYIVKEYSIHVDEGTLNVTFTPSTSASKAYAFVNGIEVVSMPDIYTSTDGTTMIVDTNTPFTIDNSTALENVYRVNVGGNDISPSHDTGMF</sequence>
<evidence type="ECO:0000256" key="2">
    <source>
        <dbReference type="ARBA" id="ARBA00022527"/>
    </source>
</evidence>
<keyword evidence="8" id="KW-1133">Transmembrane helix</keyword>
<keyword evidence="14" id="KW-1185">Reference proteome</keyword>
<evidence type="ECO:0000259" key="12">
    <source>
        <dbReference type="Pfam" id="PF12819"/>
    </source>
</evidence>
<keyword evidence="5" id="KW-0732">Signal</keyword>
<protein>
    <submittedName>
        <fullName evidence="13">Receptor-like protein kinase feronia-like</fullName>
    </submittedName>
</protein>
<name>A0A392QD81_9FABA</name>
<keyword evidence="3" id="KW-0808">Transferase</keyword>
<evidence type="ECO:0000256" key="6">
    <source>
        <dbReference type="ARBA" id="ARBA00022741"/>
    </source>
</evidence>
<reference evidence="13 14" key="1">
    <citation type="journal article" date="2018" name="Front. Plant Sci.">
        <title>Red Clover (Trifolium pratense) and Zigzag Clover (T. medium) - A Picture of Genomic Similarities and Differences.</title>
        <authorList>
            <person name="Dluhosova J."/>
            <person name="Istvanek J."/>
            <person name="Nedelnik J."/>
            <person name="Repkova J."/>
        </authorList>
    </citation>
    <scope>NUCLEOTIDE SEQUENCE [LARGE SCALE GENOMIC DNA]</scope>
    <source>
        <strain evidence="14">cv. 10/8</strain>
        <tissue evidence="13">Leaf</tissue>
    </source>
</reference>
<dbReference type="FunFam" id="2.60.120.430:FF:000003">
    <property type="entry name" value="FERONIA receptor-like kinase"/>
    <property type="match status" value="1"/>
</dbReference>
<dbReference type="InterPro" id="IPR024788">
    <property type="entry name" value="Malectin-like_Carb-bd_dom"/>
</dbReference>
<dbReference type="EMBL" id="LXQA010125028">
    <property type="protein sequence ID" value="MCI21476.1"/>
    <property type="molecule type" value="Genomic_DNA"/>
</dbReference>
<feature type="non-terminal residue" evidence="13">
    <location>
        <position position="200"/>
    </location>
</feature>
<evidence type="ECO:0000313" key="14">
    <source>
        <dbReference type="Proteomes" id="UP000265520"/>
    </source>
</evidence>
<feature type="compositionally biased region" description="Basic and acidic residues" evidence="11">
    <location>
        <begin position="1"/>
        <end position="12"/>
    </location>
</feature>
<evidence type="ECO:0000256" key="7">
    <source>
        <dbReference type="ARBA" id="ARBA00022840"/>
    </source>
</evidence>
<evidence type="ECO:0000256" key="1">
    <source>
        <dbReference type="ARBA" id="ARBA00004479"/>
    </source>
</evidence>
<dbReference type="InterPro" id="IPR045272">
    <property type="entry name" value="ANXUR1/2-like"/>
</dbReference>
<keyword evidence="13" id="KW-0418">Kinase</keyword>
<proteinExistence type="predicted"/>
<evidence type="ECO:0000256" key="9">
    <source>
        <dbReference type="ARBA" id="ARBA00023136"/>
    </source>
</evidence>
<comment type="caution">
    <text evidence="13">The sequence shown here is derived from an EMBL/GenBank/DDBJ whole genome shotgun (WGS) entry which is preliminary data.</text>
</comment>
<evidence type="ECO:0000256" key="11">
    <source>
        <dbReference type="SAM" id="MobiDB-lite"/>
    </source>
</evidence>
<feature type="compositionally biased region" description="Low complexity" evidence="11">
    <location>
        <begin position="16"/>
        <end position="29"/>
    </location>
</feature>
<keyword evidence="4" id="KW-0812">Transmembrane</keyword>
<dbReference type="PANTHER" id="PTHR34590:SF5">
    <property type="entry name" value="OS04G0586500 PROTEIN"/>
    <property type="match status" value="1"/>
</dbReference>
<evidence type="ECO:0000256" key="8">
    <source>
        <dbReference type="ARBA" id="ARBA00022989"/>
    </source>
</evidence>
<dbReference type="Proteomes" id="UP000265520">
    <property type="component" value="Unassembled WGS sequence"/>
</dbReference>
<keyword evidence="6" id="KW-0547">Nucleotide-binding</keyword>
<keyword evidence="13" id="KW-0675">Receptor</keyword>
<evidence type="ECO:0000256" key="4">
    <source>
        <dbReference type="ARBA" id="ARBA00022692"/>
    </source>
</evidence>
<dbReference type="GO" id="GO:0016020">
    <property type="term" value="C:membrane"/>
    <property type="evidence" value="ECO:0007669"/>
    <property type="project" value="UniProtKB-SubCell"/>
</dbReference>
<dbReference type="PANTHER" id="PTHR34590">
    <property type="entry name" value="OS03G0124300 PROTEIN-RELATED"/>
    <property type="match status" value="1"/>
</dbReference>
<dbReference type="GO" id="GO:0004674">
    <property type="term" value="F:protein serine/threonine kinase activity"/>
    <property type="evidence" value="ECO:0007669"/>
    <property type="project" value="UniProtKB-KW"/>
</dbReference>
<keyword evidence="7" id="KW-0067">ATP-binding</keyword>
<feature type="domain" description="Malectin-like" evidence="12">
    <location>
        <begin position="7"/>
        <end position="196"/>
    </location>
</feature>
<dbReference type="AlphaFoldDB" id="A0A392QD81"/>
<keyword evidence="9" id="KW-0472">Membrane</keyword>
<dbReference type="GO" id="GO:0005524">
    <property type="term" value="F:ATP binding"/>
    <property type="evidence" value="ECO:0007669"/>
    <property type="project" value="UniProtKB-KW"/>
</dbReference>
<evidence type="ECO:0000313" key="13">
    <source>
        <dbReference type="EMBL" id="MCI21476.1"/>
    </source>
</evidence>
<keyword evidence="10" id="KW-0325">Glycoprotein</keyword>
<evidence type="ECO:0000256" key="10">
    <source>
        <dbReference type="ARBA" id="ARBA00023180"/>
    </source>
</evidence>
<organism evidence="13 14">
    <name type="scientific">Trifolium medium</name>
    <dbReference type="NCBI Taxonomy" id="97028"/>
    <lineage>
        <taxon>Eukaryota</taxon>
        <taxon>Viridiplantae</taxon>
        <taxon>Streptophyta</taxon>
        <taxon>Embryophyta</taxon>
        <taxon>Tracheophyta</taxon>
        <taxon>Spermatophyta</taxon>
        <taxon>Magnoliopsida</taxon>
        <taxon>eudicotyledons</taxon>
        <taxon>Gunneridae</taxon>
        <taxon>Pentapetalae</taxon>
        <taxon>rosids</taxon>
        <taxon>fabids</taxon>
        <taxon>Fabales</taxon>
        <taxon>Fabaceae</taxon>
        <taxon>Papilionoideae</taxon>
        <taxon>50 kb inversion clade</taxon>
        <taxon>NPAAA clade</taxon>
        <taxon>Hologalegina</taxon>
        <taxon>IRL clade</taxon>
        <taxon>Trifolieae</taxon>
        <taxon>Trifolium</taxon>
    </lineage>
</organism>
<feature type="region of interest" description="Disordered" evidence="11">
    <location>
        <begin position="1"/>
        <end position="36"/>
    </location>
</feature>
<feature type="non-terminal residue" evidence="13">
    <location>
        <position position="1"/>
    </location>
</feature>